<feature type="transmembrane region" description="Helical" evidence="5">
    <location>
        <begin position="37"/>
        <end position="67"/>
    </location>
</feature>
<feature type="transmembrane region" description="Helical" evidence="5">
    <location>
        <begin position="189"/>
        <end position="207"/>
    </location>
</feature>
<dbReference type="GO" id="GO:0016020">
    <property type="term" value="C:membrane"/>
    <property type="evidence" value="ECO:0007669"/>
    <property type="project" value="UniProtKB-SubCell"/>
</dbReference>
<feature type="transmembrane region" description="Helical" evidence="5">
    <location>
        <begin position="263"/>
        <end position="281"/>
    </location>
</feature>
<feature type="transmembrane region" description="Helical" evidence="5">
    <location>
        <begin position="312"/>
        <end position="331"/>
    </location>
</feature>
<feature type="transmembrane region" description="Helical" evidence="5">
    <location>
        <begin position="389"/>
        <end position="412"/>
    </location>
</feature>
<dbReference type="InterPro" id="IPR007016">
    <property type="entry name" value="O-antigen_ligase-rel_domated"/>
</dbReference>
<reference evidence="7 8" key="1">
    <citation type="submission" date="2020-05" db="EMBL/GenBank/DDBJ databases">
        <title>Parvularcula mediterraneae sp. nov., isolated from polypropylene straw from shallow seawater of the seashore of Laganas in Zakynthos island, Greece.</title>
        <authorList>
            <person name="Szabo I."/>
            <person name="Al-Omari J."/>
            <person name="Rado J."/>
            <person name="Szerdahelyi G.S."/>
        </authorList>
    </citation>
    <scope>NUCLEOTIDE SEQUENCE [LARGE SCALE GENOMIC DNA]</scope>
    <source>
        <strain evidence="7 8">ZS-1/3</strain>
    </source>
</reference>
<feature type="transmembrane region" description="Helical" evidence="5">
    <location>
        <begin position="287"/>
        <end position="305"/>
    </location>
</feature>
<feature type="domain" description="O-antigen ligase-related" evidence="6">
    <location>
        <begin position="272"/>
        <end position="404"/>
    </location>
</feature>
<keyword evidence="2 5" id="KW-0812">Transmembrane</keyword>
<sequence length="504" mass="57007">MLSSTAKYLVFFLPILGAAMWLPWTKWGDAETRRATFLAYIVLTSILFVFGSPPLKYVLLLVAGLLISPKDPEKRAALFVMLILIIPERFPYYVPFPGINYLVILRSDILFQVFMGLPLLLMSRKKVKDGGALLDILFLGFAVFWAMMLLRSPETFTSALRVQVLHVLETVVVYLVLRKWLGSYEGMRAYFTAFFVFLLCLGALAVLSSARNWHFYGEITEFNYLALIRHGGIRLSLQFDPFFLSYMMLTLGVTLYCLRRWLTLPKLAVFAGVLLALFLAQDTKARTAYLLFVAMFGMLIYFRLPSLGLRKFVMFGAIVAVFVLFPIALNYDFGSMEGYNSFDYRQRLFETAMQKLGQNPLFGDSYYYFDPIFDDLVTGEGFVDFTNSYLQIALGSGIIGVSLWTGSHILGIRMAMGNAQKLRAREDERSKEMVVYGELLAIYGIGIMMMGLTSSFISFTFEFAVVQVALCRAYVTAVARELAREEVPSEAKQSLPGAYPQPAE</sequence>
<evidence type="ECO:0000313" key="8">
    <source>
        <dbReference type="Proteomes" id="UP000536835"/>
    </source>
</evidence>
<dbReference type="AlphaFoldDB" id="A0A7Y3W613"/>
<evidence type="ECO:0000256" key="2">
    <source>
        <dbReference type="ARBA" id="ARBA00022692"/>
    </source>
</evidence>
<protein>
    <submittedName>
        <fullName evidence="7">O-antigen ligase family protein</fullName>
    </submittedName>
</protein>
<feature type="transmembrane region" description="Helical" evidence="5">
    <location>
        <begin position="132"/>
        <end position="150"/>
    </location>
</feature>
<evidence type="ECO:0000256" key="4">
    <source>
        <dbReference type="ARBA" id="ARBA00023136"/>
    </source>
</evidence>
<feature type="transmembrane region" description="Helical" evidence="5">
    <location>
        <begin position="76"/>
        <end position="93"/>
    </location>
</feature>
<name>A0A7Y3W613_9PROT</name>
<dbReference type="RefSeq" id="WP_173200677.1">
    <property type="nucleotide sequence ID" value="NZ_JABFCX010000003.1"/>
</dbReference>
<gene>
    <name evidence="7" type="ORF">HK107_13520</name>
</gene>
<evidence type="ECO:0000313" key="7">
    <source>
        <dbReference type="EMBL" id="NNU17345.1"/>
    </source>
</evidence>
<accession>A0A7Y3W613</accession>
<organism evidence="7 8">
    <name type="scientific">Parvularcula mediterranea</name>
    <dbReference type="NCBI Taxonomy" id="2732508"/>
    <lineage>
        <taxon>Bacteria</taxon>
        <taxon>Pseudomonadati</taxon>
        <taxon>Pseudomonadota</taxon>
        <taxon>Alphaproteobacteria</taxon>
        <taxon>Parvularculales</taxon>
        <taxon>Parvularculaceae</taxon>
        <taxon>Parvularcula</taxon>
    </lineage>
</organism>
<comment type="subcellular location">
    <subcellularLocation>
        <location evidence="1">Membrane</location>
        <topology evidence="1">Multi-pass membrane protein</topology>
    </subcellularLocation>
</comment>
<dbReference type="Pfam" id="PF04932">
    <property type="entry name" value="Wzy_C"/>
    <property type="match status" value="1"/>
</dbReference>
<feature type="transmembrane region" description="Helical" evidence="5">
    <location>
        <begin position="242"/>
        <end position="258"/>
    </location>
</feature>
<keyword evidence="7" id="KW-0436">Ligase</keyword>
<dbReference type="EMBL" id="JABFCX010000003">
    <property type="protein sequence ID" value="NNU17345.1"/>
    <property type="molecule type" value="Genomic_DNA"/>
</dbReference>
<dbReference type="Proteomes" id="UP000536835">
    <property type="component" value="Unassembled WGS sequence"/>
</dbReference>
<feature type="transmembrane region" description="Helical" evidence="5">
    <location>
        <begin position="99"/>
        <end position="120"/>
    </location>
</feature>
<keyword evidence="8" id="KW-1185">Reference proteome</keyword>
<evidence type="ECO:0000256" key="3">
    <source>
        <dbReference type="ARBA" id="ARBA00022989"/>
    </source>
</evidence>
<proteinExistence type="predicted"/>
<dbReference type="GO" id="GO:0016874">
    <property type="term" value="F:ligase activity"/>
    <property type="evidence" value="ECO:0007669"/>
    <property type="project" value="UniProtKB-KW"/>
</dbReference>
<keyword evidence="3 5" id="KW-1133">Transmembrane helix</keyword>
<evidence type="ECO:0000259" key="6">
    <source>
        <dbReference type="Pfam" id="PF04932"/>
    </source>
</evidence>
<feature type="transmembrane region" description="Helical" evidence="5">
    <location>
        <begin position="7"/>
        <end position="25"/>
    </location>
</feature>
<evidence type="ECO:0000256" key="5">
    <source>
        <dbReference type="SAM" id="Phobius"/>
    </source>
</evidence>
<keyword evidence="4 5" id="KW-0472">Membrane</keyword>
<feature type="transmembrane region" description="Helical" evidence="5">
    <location>
        <begin position="433"/>
        <end position="450"/>
    </location>
</feature>
<comment type="caution">
    <text evidence="7">The sequence shown here is derived from an EMBL/GenBank/DDBJ whole genome shotgun (WGS) entry which is preliminary data.</text>
</comment>
<feature type="transmembrane region" description="Helical" evidence="5">
    <location>
        <begin position="156"/>
        <end position="177"/>
    </location>
</feature>
<evidence type="ECO:0000256" key="1">
    <source>
        <dbReference type="ARBA" id="ARBA00004141"/>
    </source>
</evidence>